<dbReference type="InterPro" id="IPR027417">
    <property type="entry name" value="P-loop_NTPase"/>
</dbReference>
<evidence type="ECO:0000256" key="6">
    <source>
        <dbReference type="ARBA" id="ARBA00022840"/>
    </source>
</evidence>
<dbReference type="CDD" id="cd03257">
    <property type="entry name" value="ABC_NikE_OppD_transporters"/>
    <property type="match status" value="1"/>
</dbReference>
<sequence length="341" mass="37924">MFHTAYFTEYYIFSLEGLVLAEKLLQVKNLKTHFFTKEGVVKAVDGVDFDVEKGQTLGIVGESGSGKTITVMSLLRLIPQPPGKIVDGEVLFKGEDLLKKTEKQMRKIRGNEISMIFQDPMTSLNPVMTVGQQIIEAVTYHQKVTKKKARKKAIEALGLVGIPEPSQRVDDYPHQFSGGMRQRAMIAMALACNPELLIADEPTTALDVTIQAQILELMQKLQSDLGTSILLITHDLGVVAESCHQVLVMYAGNPVEKADVESIFEKPRHPYTLGLLHSLPKLGEEQRERLRPIEGNPPNLSSLPDGCNFAPRCDRAEEICLKSEPRVKEVEPGHWVSCHCL</sequence>
<dbReference type="Pfam" id="PF08352">
    <property type="entry name" value="oligo_HPY"/>
    <property type="match status" value="1"/>
</dbReference>
<evidence type="ECO:0000256" key="2">
    <source>
        <dbReference type="ARBA" id="ARBA00005417"/>
    </source>
</evidence>
<dbReference type="InterPro" id="IPR017871">
    <property type="entry name" value="ABC_transporter-like_CS"/>
</dbReference>
<evidence type="ECO:0000313" key="10">
    <source>
        <dbReference type="Proteomes" id="UP001329915"/>
    </source>
</evidence>
<dbReference type="GO" id="GO:0005524">
    <property type="term" value="F:ATP binding"/>
    <property type="evidence" value="ECO:0007669"/>
    <property type="project" value="UniProtKB-KW"/>
</dbReference>
<gene>
    <name evidence="9" type="ORF">MFMK1_003314</name>
</gene>
<dbReference type="InterPro" id="IPR050388">
    <property type="entry name" value="ABC_Ni/Peptide_Import"/>
</dbReference>
<dbReference type="PROSITE" id="PS50893">
    <property type="entry name" value="ABC_TRANSPORTER_2"/>
    <property type="match status" value="1"/>
</dbReference>
<dbReference type="Gene3D" id="3.40.50.300">
    <property type="entry name" value="P-loop containing nucleotide triphosphate hydrolases"/>
    <property type="match status" value="1"/>
</dbReference>
<dbReference type="KEGG" id="dbc:MFMK1_003314"/>
<comment type="subcellular location">
    <subcellularLocation>
        <location evidence="1">Cell membrane</location>
        <topology evidence="1">Peripheral membrane protein</topology>
    </subcellularLocation>
</comment>
<dbReference type="FunFam" id="3.40.50.300:FF:000016">
    <property type="entry name" value="Oligopeptide ABC transporter ATP-binding component"/>
    <property type="match status" value="1"/>
</dbReference>
<dbReference type="GO" id="GO:0005886">
    <property type="term" value="C:plasma membrane"/>
    <property type="evidence" value="ECO:0007669"/>
    <property type="project" value="UniProtKB-SubCell"/>
</dbReference>
<keyword evidence="5" id="KW-0547">Nucleotide-binding</keyword>
<evidence type="ECO:0000259" key="8">
    <source>
        <dbReference type="PROSITE" id="PS50893"/>
    </source>
</evidence>
<dbReference type="NCBIfam" id="TIGR01727">
    <property type="entry name" value="oligo_HPY"/>
    <property type="match status" value="1"/>
</dbReference>
<dbReference type="InterPro" id="IPR003439">
    <property type="entry name" value="ABC_transporter-like_ATP-bd"/>
</dbReference>
<evidence type="ECO:0000256" key="4">
    <source>
        <dbReference type="ARBA" id="ARBA00022475"/>
    </source>
</evidence>
<comment type="similarity">
    <text evidence="2">Belongs to the ABC transporter superfamily.</text>
</comment>
<evidence type="ECO:0000256" key="1">
    <source>
        <dbReference type="ARBA" id="ARBA00004202"/>
    </source>
</evidence>
<dbReference type="InterPro" id="IPR013563">
    <property type="entry name" value="Oligopep_ABC_C"/>
</dbReference>
<dbReference type="GO" id="GO:0015833">
    <property type="term" value="P:peptide transport"/>
    <property type="evidence" value="ECO:0007669"/>
    <property type="project" value="InterPro"/>
</dbReference>
<organism evidence="9 10">
    <name type="scientific">Metallumcola ferriviriculae</name>
    <dbReference type="NCBI Taxonomy" id="3039180"/>
    <lineage>
        <taxon>Bacteria</taxon>
        <taxon>Bacillati</taxon>
        <taxon>Bacillota</taxon>
        <taxon>Clostridia</taxon>
        <taxon>Neomoorellales</taxon>
        <taxon>Desulfitibacteraceae</taxon>
        <taxon>Metallumcola</taxon>
    </lineage>
</organism>
<evidence type="ECO:0000256" key="3">
    <source>
        <dbReference type="ARBA" id="ARBA00022448"/>
    </source>
</evidence>
<name>A0AAU0URM8_9FIRM</name>
<dbReference type="GO" id="GO:0016887">
    <property type="term" value="F:ATP hydrolysis activity"/>
    <property type="evidence" value="ECO:0007669"/>
    <property type="project" value="InterPro"/>
</dbReference>
<dbReference type="AlphaFoldDB" id="A0AAU0URM8"/>
<keyword evidence="3" id="KW-0813">Transport</keyword>
<dbReference type="Pfam" id="PF00005">
    <property type="entry name" value="ABC_tran"/>
    <property type="match status" value="1"/>
</dbReference>
<accession>A0AAU0URM8</accession>
<keyword evidence="4" id="KW-1003">Cell membrane</keyword>
<evidence type="ECO:0000313" key="9">
    <source>
        <dbReference type="EMBL" id="WRO23454.1"/>
    </source>
</evidence>
<keyword evidence="7" id="KW-0472">Membrane</keyword>
<keyword evidence="10" id="KW-1185">Reference proteome</keyword>
<keyword evidence="6 9" id="KW-0067">ATP-binding</keyword>
<dbReference type="Proteomes" id="UP001329915">
    <property type="component" value="Chromosome"/>
</dbReference>
<dbReference type="SMART" id="SM00382">
    <property type="entry name" value="AAA"/>
    <property type="match status" value="1"/>
</dbReference>
<reference evidence="9 10" key="1">
    <citation type="submission" date="2023-04" db="EMBL/GenBank/DDBJ databases">
        <authorList>
            <person name="Hsu D."/>
        </authorList>
    </citation>
    <scope>NUCLEOTIDE SEQUENCE [LARGE SCALE GENOMIC DNA]</scope>
    <source>
        <strain evidence="9 10">MK1</strain>
    </source>
</reference>
<evidence type="ECO:0000256" key="7">
    <source>
        <dbReference type="ARBA" id="ARBA00023136"/>
    </source>
</evidence>
<dbReference type="SUPFAM" id="SSF52540">
    <property type="entry name" value="P-loop containing nucleoside triphosphate hydrolases"/>
    <property type="match status" value="1"/>
</dbReference>
<proteinExistence type="inferred from homology"/>
<protein>
    <submittedName>
        <fullName evidence="9">ABC transporter ATP-binding protein</fullName>
    </submittedName>
</protein>
<dbReference type="PROSITE" id="PS00211">
    <property type="entry name" value="ABC_TRANSPORTER_1"/>
    <property type="match status" value="1"/>
</dbReference>
<evidence type="ECO:0000256" key="5">
    <source>
        <dbReference type="ARBA" id="ARBA00022741"/>
    </source>
</evidence>
<dbReference type="InterPro" id="IPR003593">
    <property type="entry name" value="AAA+_ATPase"/>
</dbReference>
<feature type="domain" description="ABC transporter" evidence="8">
    <location>
        <begin position="25"/>
        <end position="276"/>
    </location>
</feature>
<dbReference type="PANTHER" id="PTHR43297">
    <property type="entry name" value="OLIGOPEPTIDE TRANSPORT ATP-BINDING PROTEIN APPD"/>
    <property type="match status" value="1"/>
</dbReference>
<dbReference type="PANTHER" id="PTHR43297:SF2">
    <property type="entry name" value="DIPEPTIDE TRANSPORT ATP-BINDING PROTEIN DPPD"/>
    <property type="match status" value="1"/>
</dbReference>
<dbReference type="EMBL" id="CP121694">
    <property type="protein sequence ID" value="WRO23454.1"/>
    <property type="molecule type" value="Genomic_DNA"/>
</dbReference>